<feature type="signal peptide" evidence="1">
    <location>
        <begin position="1"/>
        <end position="25"/>
    </location>
</feature>
<proteinExistence type="evidence at transcript level"/>
<sequence>MVTRSSFRSLILCIIGSLFLQNVEGEFQIADALVDGALSEILQPLNSYTDQISNAIEEMKLKGAEIERQNSLTLNKLSNAPVHCQNDVLQHHSTVLLSWSFDKCVALTDDFVIASNVAWDLGALAINITETAGTIGNNILNCPGWNPLDSVKCFNKNLGALKDLVKNFKAITQPSFNRALDILKKIRYDFDSCLGIPLPSSLVIEQHLKDCKV</sequence>
<protein>
    <recommendedName>
        <fullName evidence="3">Secreted protein</fullName>
    </recommendedName>
</protein>
<dbReference type="AlphaFoldDB" id="R4WDB0"/>
<organism evidence="2">
    <name type="scientific">Riptortus pedestris</name>
    <name type="common">Bean bug</name>
    <dbReference type="NCBI Taxonomy" id="329032"/>
    <lineage>
        <taxon>Eukaryota</taxon>
        <taxon>Metazoa</taxon>
        <taxon>Ecdysozoa</taxon>
        <taxon>Arthropoda</taxon>
        <taxon>Hexapoda</taxon>
        <taxon>Insecta</taxon>
        <taxon>Pterygota</taxon>
        <taxon>Neoptera</taxon>
        <taxon>Paraneoptera</taxon>
        <taxon>Hemiptera</taxon>
        <taxon>Heteroptera</taxon>
        <taxon>Panheteroptera</taxon>
        <taxon>Pentatomomorpha</taxon>
        <taxon>Coreoidea</taxon>
        <taxon>Alydidae</taxon>
        <taxon>Riptortus</taxon>
    </lineage>
</organism>
<keyword evidence="1" id="KW-0732">Signal</keyword>
<reference evidence="2" key="1">
    <citation type="journal article" date="2013" name="PLoS ONE">
        <title>Gene expression in gut symbiotic organ of stinkbug affected by extracellular bacterial symbiont.</title>
        <authorList>
            <person name="Futahashi R."/>
            <person name="Tanaka K."/>
            <person name="Tanahashi M."/>
            <person name="Nikoh N."/>
            <person name="Kikuchi Y."/>
            <person name="Lee B.L."/>
            <person name="Fukatsu T."/>
        </authorList>
    </citation>
    <scope>NUCLEOTIDE SEQUENCE</scope>
    <source>
        <tissue evidence="2">Midgut</tissue>
    </source>
</reference>
<dbReference type="EMBL" id="AK417394">
    <property type="protein sequence ID" value="BAN20609.1"/>
    <property type="molecule type" value="mRNA"/>
</dbReference>
<evidence type="ECO:0008006" key="3">
    <source>
        <dbReference type="Google" id="ProtNLM"/>
    </source>
</evidence>
<accession>R4WDB0</accession>
<evidence type="ECO:0000313" key="2">
    <source>
        <dbReference type="EMBL" id="BAN20609.1"/>
    </source>
</evidence>
<evidence type="ECO:0000256" key="1">
    <source>
        <dbReference type="SAM" id="SignalP"/>
    </source>
</evidence>
<feature type="chain" id="PRO_5004372284" description="Secreted protein" evidence="1">
    <location>
        <begin position="26"/>
        <end position="213"/>
    </location>
</feature>
<name>R4WDB0_RIPPE</name>